<dbReference type="RefSeq" id="XP_021825517.1">
    <property type="nucleotide sequence ID" value="XM_021969825.1"/>
</dbReference>
<dbReference type="PANTHER" id="PTHR45812:SF1">
    <property type="entry name" value="DNA POLYMERASE ZETA CATALYTIC SUBUNIT"/>
    <property type="match status" value="1"/>
</dbReference>
<keyword evidence="2" id="KW-1185">Reference proteome</keyword>
<dbReference type="GO" id="GO:0005634">
    <property type="term" value="C:nucleus"/>
    <property type="evidence" value="ECO:0007669"/>
    <property type="project" value="TreeGrafter"/>
</dbReference>
<dbReference type="GO" id="GO:0016035">
    <property type="term" value="C:zeta DNA polymerase complex"/>
    <property type="evidence" value="ECO:0007669"/>
    <property type="project" value="InterPro"/>
</dbReference>
<dbReference type="Pfam" id="PF24065">
    <property type="entry name" value="REV3_N"/>
    <property type="match status" value="1"/>
</dbReference>
<dbReference type="RefSeq" id="XP_021825518.1">
    <property type="nucleotide sequence ID" value="XM_021969826.1"/>
</dbReference>
<protein>
    <submittedName>
        <fullName evidence="3 4">DNA polymerase zeta catalytic subunit-like isoform X1</fullName>
    </submittedName>
</protein>
<proteinExistence type="predicted"/>
<dbReference type="GO" id="GO:0000724">
    <property type="term" value="P:double-strand break repair via homologous recombination"/>
    <property type="evidence" value="ECO:0007669"/>
    <property type="project" value="TreeGrafter"/>
</dbReference>
<evidence type="ECO:0000313" key="4">
    <source>
        <dbReference type="RefSeq" id="XP_021825518.1"/>
    </source>
</evidence>
<dbReference type="Proteomes" id="UP000515124">
    <property type="component" value="Unplaced"/>
</dbReference>
<dbReference type="GO" id="GO:0042276">
    <property type="term" value="P:error-prone translesion synthesis"/>
    <property type="evidence" value="ECO:0007669"/>
    <property type="project" value="TreeGrafter"/>
</dbReference>
<accession>A0A6P5TEI7</accession>
<dbReference type="SUPFAM" id="SSF53098">
    <property type="entry name" value="Ribonuclease H-like"/>
    <property type="match status" value="1"/>
</dbReference>
<sequence length="163" mass="18696">MSLTVASKVPVIRMFGSTPAGQKTCLHIHRIRFRWRYHIYMCHAFSCTCTRKGSWVLDKCLQPHESHIPFILQFMVDYNLYGMGHLHVSKIKFRHPIPDAFCPRKSVHNGQPSQDIDKSTCMPADFQADIHGHLSLGSPVWTQFQLTGRGILLVNLMLPQIQI</sequence>
<dbReference type="InterPro" id="IPR012337">
    <property type="entry name" value="RNaseH-like_sf"/>
</dbReference>
<dbReference type="AlphaFoldDB" id="A0A6P5TEI7"/>
<organism evidence="2 3">
    <name type="scientific">Prunus avium</name>
    <name type="common">Cherry</name>
    <name type="synonym">Cerasus avium</name>
    <dbReference type="NCBI Taxonomy" id="42229"/>
    <lineage>
        <taxon>Eukaryota</taxon>
        <taxon>Viridiplantae</taxon>
        <taxon>Streptophyta</taxon>
        <taxon>Embryophyta</taxon>
        <taxon>Tracheophyta</taxon>
        <taxon>Spermatophyta</taxon>
        <taxon>Magnoliopsida</taxon>
        <taxon>eudicotyledons</taxon>
        <taxon>Gunneridae</taxon>
        <taxon>Pentapetalae</taxon>
        <taxon>rosids</taxon>
        <taxon>fabids</taxon>
        <taxon>Rosales</taxon>
        <taxon>Rosaceae</taxon>
        <taxon>Amygdaloideae</taxon>
        <taxon>Amygdaleae</taxon>
        <taxon>Prunus</taxon>
    </lineage>
</organism>
<dbReference type="InterPro" id="IPR030559">
    <property type="entry name" value="PolZ_Rev3"/>
</dbReference>
<reference evidence="3 4" key="1">
    <citation type="submission" date="2025-04" db="UniProtKB">
        <authorList>
            <consortium name="RefSeq"/>
        </authorList>
    </citation>
    <scope>IDENTIFICATION</scope>
</reference>
<dbReference type="Gene3D" id="3.30.342.10">
    <property type="entry name" value="DNA Polymerase, chain B, domain 1"/>
    <property type="match status" value="2"/>
</dbReference>
<dbReference type="GO" id="GO:0003887">
    <property type="term" value="F:DNA-directed DNA polymerase activity"/>
    <property type="evidence" value="ECO:0007669"/>
    <property type="project" value="TreeGrafter"/>
</dbReference>
<gene>
    <name evidence="3 4" type="primary">LOC110766491</name>
</gene>
<dbReference type="PANTHER" id="PTHR45812">
    <property type="entry name" value="DNA POLYMERASE ZETA CATALYTIC SUBUNIT"/>
    <property type="match status" value="1"/>
</dbReference>
<dbReference type="KEGG" id="pavi:110766491"/>
<evidence type="ECO:0000259" key="1">
    <source>
        <dbReference type="Pfam" id="PF24065"/>
    </source>
</evidence>
<dbReference type="InterPro" id="IPR056447">
    <property type="entry name" value="REV3_N"/>
</dbReference>
<dbReference type="GeneID" id="110766491"/>
<feature type="domain" description="DNA polymerase zeta catalytic subunit N-terminal" evidence="1">
    <location>
        <begin position="6"/>
        <end position="29"/>
    </location>
</feature>
<name>A0A6P5TEI7_PRUAV</name>
<evidence type="ECO:0000313" key="2">
    <source>
        <dbReference type="Proteomes" id="UP000515124"/>
    </source>
</evidence>
<evidence type="ECO:0000313" key="3">
    <source>
        <dbReference type="RefSeq" id="XP_021825517.1"/>
    </source>
</evidence>